<comment type="caution">
    <text evidence="1">The sequence shown here is derived from an EMBL/GenBank/DDBJ whole genome shotgun (WGS) entry which is preliminary data.</text>
</comment>
<evidence type="ECO:0000313" key="2">
    <source>
        <dbReference type="Proteomes" id="UP001054945"/>
    </source>
</evidence>
<gene>
    <name evidence="1" type="ORF">CEXT_228371</name>
</gene>
<evidence type="ECO:0000313" key="1">
    <source>
        <dbReference type="EMBL" id="GIY74061.1"/>
    </source>
</evidence>
<keyword evidence="2" id="KW-1185">Reference proteome</keyword>
<sequence>MISPNCWKTAPRAFFFCSLNLLCPKSLKDGILRDISNTLVSTYLINSPDIHGGKAISSYEREAFVVKSRERRLVTICCKQNSGDSH</sequence>
<accession>A0AAV4VUB1</accession>
<dbReference type="EMBL" id="BPLR01015161">
    <property type="protein sequence ID" value="GIY74061.1"/>
    <property type="molecule type" value="Genomic_DNA"/>
</dbReference>
<reference evidence="1 2" key="1">
    <citation type="submission" date="2021-06" db="EMBL/GenBank/DDBJ databases">
        <title>Caerostris extrusa draft genome.</title>
        <authorList>
            <person name="Kono N."/>
            <person name="Arakawa K."/>
        </authorList>
    </citation>
    <scope>NUCLEOTIDE SEQUENCE [LARGE SCALE GENOMIC DNA]</scope>
</reference>
<protein>
    <recommendedName>
        <fullName evidence="3">Secreted protein</fullName>
    </recommendedName>
</protein>
<name>A0AAV4VUB1_CAEEX</name>
<proteinExistence type="predicted"/>
<dbReference type="Proteomes" id="UP001054945">
    <property type="component" value="Unassembled WGS sequence"/>
</dbReference>
<organism evidence="1 2">
    <name type="scientific">Caerostris extrusa</name>
    <name type="common">Bark spider</name>
    <name type="synonym">Caerostris bankana</name>
    <dbReference type="NCBI Taxonomy" id="172846"/>
    <lineage>
        <taxon>Eukaryota</taxon>
        <taxon>Metazoa</taxon>
        <taxon>Ecdysozoa</taxon>
        <taxon>Arthropoda</taxon>
        <taxon>Chelicerata</taxon>
        <taxon>Arachnida</taxon>
        <taxon>Araneae</taxon>
        <taxon>Araneomorphae</taxon>
        <taxon>Entelegynae</taxon>
        <taxon>Araneoidea</taxon>
        <taxon>Araneidae</taxon>
        <taxon>Caerostris</taxon>
    </lineage>
</organism>
<evidence type="ECO:0008006" key="3">
    <source>
        <dbReference type="Google" id="ProtNLM"/>
    </source>
</evidence>
<dbReference type="AlphaFoldDB" id="A0AAV4VUB1"/>